<dbReference type="Gene3D" id="3.30.40.250">
    <property type="match status" value="1"/>
</dbReference>
<dbReference type="Gene3D" id="3.30.1330.230">
    <property type="match status" value="1"/>
</dbReference>
<dbReference type="AlphaFoldDB" id="A0A857CCE2"/>
<evidence type="ECO:0000259" key="1">
    <source>
        <dbReference type="PROSITE" id="PS51664"/>
    </source>
</evidence>
<dbReference type="KEGG" id="siw:GH266_20875"/>
<dbReference type="PANTHER" id="PTHR37809:SF1">
    <property type="entry name" value="RIBOSOMAL PROTEIN S12 METHYLTHIOTRANSFERASE ACCESSORY FACTOR YCAO"/>
    <property type="match status" value="1"/>
</dbReference>
<protein>
    <recommendedName>
        <fullName evidence="1">YcaO domain-containing protein</fullName>
    </recommendedName>
</protein>
<dbReference type="PANTHER" id="PTHR37809">
    <property type="entry name" value="RIBOSOMAL PROTEIN S12 METHYLTHIOTRANSFERASE ACCESSORY FACTOR YCAO"/>
    <property type="match status" value="1"/>
</dbReference>
<dbReference type="Gene3D" id="3.30.160.660">
    <property type="match status" value="1"/>
</dbReference>
<organism evidence="2 3">
    <name type="scientific">Stappia indica</name>
    <dbReference type="NCBI Taxonomy" id="538381"/>
    <lineage>
        <taxon>Bacteria</taxon>
        <taxon>Pseudomonadati</taxon>
        <taxon>Pseudomonadota</taxon>
        <taxon>Alphaproteobacteria</taxon>
        <taxon>Hyphomicrobiales</taxon>
        <taxon>Stappiaceae</taxon>
        <taxon>Stappia</taxon>
    </lineage>
</organism>
<proteinExistence type="predicted"/>
<dbReference type="Pfam" id="PF02624">
    <property type="entry name" value="YcaO"/>
    <property type="match status" value="1"/>
</dbReference>
<dbReference type="Proteomes" id="UP000435648">
    <property type="component" value="Chromosome"/>
</dbReference>
<gene>
    <name evidence="2" type="ORF">GH266_20875</name>
</gene>
<dbReference type="InterPro" id="IPR003776">
    <property type="entry name" value="YcaO-like_dom"/>
</dbReference>
<dbReference type="OrthoDB" id="109999at2"/>
<reference evidence="2 3" key="1">
    <citation type="submission" date="2019-12" db="EMBL/GenBank/DDBJ databases">
        <title>The genome of Stappia indica PHM037.</title>
        <authorList>
            <person name="Kacar D."/>
            <person name="Galan B."/>
            <person name="Canedo L."/>
            <person name="Rodriguez P."/>
            <person name="de la Calle F."/>
            <person name="Garcia J.L."/>
        </authorList>
    </citation>
    <scope>NUCLEOTIDE SEQUENCE [LARGE SCALE GENOMIC DNA]</scope>
    <source>
        <strain evidence="2 3">PHM037</strain>
    </source>
</reference>
<dbReference type="PROSITE" id="PS51664">
    <property type="entry name" value="YCAO"/>
    <property type="match status" value="1"/>
</dbReference>
<evidence type="ECO:0000313" key="3">
    <source>
        <dbReference type="Proteomes" id="UP000435648"/>
    </source>
</evidence>
<accession>A0A857CCE2</accession>
<name>A0A857CCE2_9HYPH</name>
<evidence type="ECO:0000313" key="2">
    <source>
        <dbReference type="EMBL" id="QGZ36733.1"/>
    </source>
</evidence>
<dbReference type="EMBL" id="CP046908">
    <property type="protein sequence ID" value="QGZ36733.1"/>
    <property type="molecule type" value="Genomic_DNA"/>
</dbReference>
<feature type="domain" description="YcaO" evidence="1">
    <location>
        <begin position="98"/>
        <end position="460"/>
    </location>
</feature>
<sequence length="460" mass="49405">MRDETRRALTLAAEHLERRDDLPDPSGPAGHFLAYLAEGATEGLSGDRDLARLIGVAARLERLFELSLPDAPGLFCFGAEVVPSVFGAAMGARGSVSGVGETRLEAFRACVGEAVEYLSQFEMMQAPCSEPREGAALPAADPSFWSEAESLALGLTPAQVPDAAGGDQEQEDVGRLERVLARDLSTGRKGLVPAGLCWRRREGDAVPFARGLGVAAGRSFHAACRHAALEWIERDAVALWWRGGRRGRAIPVETLCAPQVAGRIARWRGGCQARVSWFLDLTGDLGVPVVAALSVDRQGKRFAYGFAARPTLSAAVLAAFTELAQVELADRVVDAKLAEADEKQLNDTDRLHLARRSLVKPDWEVLQPAEAPALASREEGRASDGPLDDLGDIEPLSALAKRNFRVLAIDLTRTDPGISVVRVLVPGLQPDPGALATPRLQRQRALRPSAGFPGDRVRLY</sequence>
<dbReference type="RefSeq" id="WP_158195556.1">
    <property type="nucleotide sequence ID" value="NZ_CP046908.1"/>
</dbReference>